<evidence type="ECO:0000256" key="7">
    <source>
        <dbReference type="ARBA" id="ARBA00023209"/>
    </source>
</evidence>
<proteinExistence type="inferred from homology"/>
<dbReference type="Pfam" id="PF19279">
    <property type="entry name" value="YegS_C"/>
    <property type="match status" value="1"/>
</dbReference>
<evidence type="ECO:0000256" key="5">
    <source>
        <dbReference type="ARBA" id="ARBA00022777"/>
    </source>
</evidence>
<evidence type="ECO:0000313" key="11">
    <source>
        <dbReference type="Proteomes" id="UP000831786"/>
    </source>
</evidence>
<comment type="similarity">
    <text evidence="2">Belongs to the diacylglycerol/lipid kinase family.</text>
</comment>
<dbReference type="RefSeq" id="WP_244728732.1">
    <property type="nucleotide sequence ID" value="NZ_CP095045.1"/>
</dbReference>
<keyword evidence="8" id="KW-1208">Phospholipid metabolism</keyword>
<accession>A0ABY4FNK4</accession>
<dbReference type="InterPro" id="IPR016064">
    <property type="entry name" value="NAD/diacylglycerol_kinase_sf"/>
</dbReference>
<feature type="domain" description="DAGKc" evidence="9">
    <location>
        <begin position="1"/>
        <end position="119"/>
    </location>
</feature>
<dbReference type="InterPro" id="IPR050187">
    <property type="entry name" value="Lipid_Phosphate_FormReg"/>
</dbReference>
<protein>
    <submittedName>
        <fullName evidence="10">NAD(+)/NADH kinase</fullName>
    </submittedName>
</protein>
<evidence type="ECO:0000256" key="8">
    <source>
        <dbReference type="ARBA" id="ARBA00023264"/>
    </source>
</evidence>
<comment type="cofactor">
    <cofactor evidence="1">
        <name>Mg(2+)</name>
        <dbReference type="ChEBI" id="CHEBI:18420"/>
    </cofactor>
</comment>
<evidence type="ECO:0000256" key="6">
    <source>
        <dbReference type="ARBA" id="ARBA00022840"/>
    </source>
</evidence>
<evidence type="ECO:0000259" key="9">
    <source>
        <dbReference type="PROSITE" id="PS50146"/>
    </source>
</evidence>
<evidence type="ECO:0000256" key="2">
    <source>
        <dbReference type="ARBA" id="ARBA00005983"/>
    </source>
</evidence>
<keyword evidence="7" id="KW-0594">Phospholipid biosynthesis</keyword>
<dbReference type="Gene3D" id="2.60.200.40">
    <property type="match status" value="1"/>
</dbReference>
<organism evidence="10 11">
    <name type="scientific">Leucobacter allii</name>
    <dbReference type="NCBI Taxonomy" id="2932247"/>
    <lineage>
        <taxon>Bacteria</taxon>
        <taxon>Bacillati</taxon>
        <taxon>Actinomycetota</taxon>
        <taxon>Actinomycetes</taxon>
        <taxon>Micrococcales</taxon>
        <taxon>Microbacteriaceae</taxon>
        <taxon>Leucobacter</taxon>
    </lineage>
</organism>
<dbReference type="SUPFAM" id="SSF111331">
    <property type="entry name" value="NAD kinase/diacylglycerol kinase-like"/>
    <property type="match status" value="1"/>
</dbReference>
<dbReference type="PANTHER" id="PTHR12358:SF106">
    <property type="entry name" value="LIPID KINASE YEGS"/>
    <property type="match status" value="1"/>
</dbReference>
<evidence type="ECO:0000256" key="4">
    <source>
        <dbReference type="ARBA" id="ARBA00022741"/>
    </source>
</evidence>
<keyword evidence="4" id="KW-0547">Nucleotide-binding</keyword>
<dbReference type="InterPro" id="IPR001206">
    <property type="entry name" value="Diacylglycerol_kinase_cat_dom"/>
</dbReference>
<dbReference type="Pfam" id="PF00781">
    <property type="entry name" value="DAGK_cat"/>
    <property type="match status" value="1"/>
</dbReference>
<keyword evidence="6" id="KW-0067">ATP-binding</keyword>
<dbReference type="Gene3D" id="3.40.50.10330">
    <property type="entry name" value="Probable inorganic polyphosphate/atp-NAD kinase, domain 1"/>
    <property type="match status" value="1"/>
</dbReference>
<keyword evidence="11" id="KW-1185">Reference proteome</keyword>
<evidence type="ECO:0000313" key="10">
    <source>
        <dbReference type="EMBL" id="UOQ57837.1"/>
    </source>
</evidence>
<evidence type="ECO:0000256" key="1">
    <source>
        <dbReference type="ARBA" id="ARBA00001946"/>
    </source>
</evidence>
<reference evidence="10 11" key="1">
    <citation type="submission" date="2022-04" db="EMBL/GenBank/DDBJ databases">
        <title>Leucobacter sp. isolated from rhizosphere of garlic.</title>
        <authorList>
            <person name="Won M."/>
            <person name="Lee C.-M."/>
            <person name="Woen H.-Y."/>
            <person name="Kwon S.-W."/>
        </authorList>
    </citation>
    <scope>NUCLEOTIDE SEQUENCE [LARGE SCALE GENOMIC DNA]</scope>
    <source>
        <strain evidence="10 11">H21R-40</strain>
    </source>
</reference>
<dbReference type="PROSITE" id="PS50146">
    <property type="entry name" value="DAGK"/>
    <property type="match status" value="1"/>
</dbReference>
<dbReference type="PANTHER" id="PTHR12358">
    <property type="entry name" value="SPHINGOSINE KINASE"/>
    <property type="match status" value="1"/>
</dbReference>
<name>A0ABY4FNK4_9MICO</name>
<keyword evidence="7" id="KW-0444">Lipid biosynthesis</keyword>
<evidence type="ECO:0000256" key="3">
    <source>
        <dbReference type="ARBA" id="ARBA00022679"/>
    </source>
</evidence>
<dbReference type="InterPro" id="IPR017438">
    <property type="entry name" value="ATP-NAD_kinase_N"/>
</dbReference>
<keyword evidence="5 10" id="KW-0418">Kinase</keyword>
<dbReference type="GO" id="GO:0016301">
    <property type="term" value="F:kinase activity"/>
    <property type="evidence" value="ECO:0007669"/>
    <property type="project" value="UniProtKB-KW"/>
</dbReference>
<sequence>MKIPLERARAAVEVQERALGWEASRWYETNAQDSGRAAAEQALAGDPAVIIVAGGDGTVRAVADVVHGSGIPIALIPTGTGNLLARDLGISLGDVEGNIEAAFTGATRAVDVGVAEFDDADGASRRHAFAVMAGIGLDAEMAEHTSSIAKKHLGWLAYVTPIARSVIANRLFHLDYRVDQSRVRSTRAHTVIVGNCGTLTGNMLLIPGAVIDDGFLDVVMMRPKGRFGWARIGTRLTLQGIARRSRLSRRMLERAPDIHALAYVRGRQFEARFDTPHLIELDGDSFGHVTRVNVGIRPGALQVRVARRTD</sequence>
<dbReference type="InterPro" id="IPR045540">
    <property type="entry name" value="YegS/DAGK_C"/>
</dbReference>
<gene>
    <name evidence="10" type="ORF">MUN78_03090</name>
</gene>
<keyword evidence="3" id="KW-0808">Transferase</keyword>
<keyword evidence="7" id="KW-0443">Lipid metabolism</keyword>
<dbReference type="Proteomes" id="UP000831786">
    <property type="component" value="Chromosome"/>
</dbReference>
<dbReference type="EMBL" id="CP095045">
    <property type="protein sequence ID" value="UOQ57837.1"/>
    <property type="molecule type" value="Genomic_DNA"/>
</dbReference>